<sequence length="554" mass="61420">MEAELYIDPRIVFVQLMVDSAKQLFQPSLVQPSYTSLSTLDINDSFSSKGYTARNSESGGHWRNGSDSQTTLIGLQDEKTYRSGSNLFEDGIGTVKSIKSRLPTGWRFGAWLATFQACFVLLANIIILIWSATKSGGSAIGVVFQGDCDKVDQYSIVIHLVINILSTVLLGASNYIMQTLCAPTRDEVDSAHEKGIWLDIGLQSIRNLRYTSRVKRRLWIALSISSIPLHLFYNSSFFSTITASEYDVFTAAGPDLQTMTPNSDGRYNWMCEQSGCPGGTPATELFQWDVLYPTECLQDYATDFVSARANVILVAGSYVSNGTLMSGQPGLYAVGVSAGQEFDDPYSWICSGDEGYQGPDTFPLCTSEWKNIDPSNWTTTLFNWPQFSKVNYCLSQPVIQRCQLNFNLPLLMMVIFFNIVKVICMAFSAVKIKDSALVTIGDAIASFTSEPDIHTRDMSLASSDVFDGREISERLCLEYQPRKIRWLNAASRRHWITTILLFAGAISIILGLLIYTVNTLSTFQGVTSLSSLIQLGLGQSHSQNIISWSLSVRQ</sequence>
<accession>A0A8H5FP97</accession>
<feature type="transmembrane region" description="Helical" evidence="1">
    <location>
        <begin position="216"/>
        <end position="233"/>
    </location>
</feature>
<dbReference type="PANTHER" id="PTHR35395">
    <property type="entry name" value="DUF6536 DOMAIN-CONTAINING PROTEIN"/>
    <property type="match status" value="1"/>
</dbReference>
<evidence type="ECO:0000259" key="2">
    <source>
        <dbReference type="Pfam" id="PF20163"/>
    </source>
</evidence>
<keyword evidence="1" id="KW-1133">Transmembrane helix</keyword>
<feature type="transmembrane region" description="Helical" evidence="1">
    <location>
        <begin position="108"/>
        <end position="133"/>
    </location>
</feature>
<feature type="transmembrane region" description="Helical" evidence="1">
    <location>
        <begin position="495"/>
        <end position="517"/>
    </location>
</feature>
<keyword evidence="1" id="KW-0472">Membrane</keyword>
<comment type="caution">
    <text evidence="3">The sequence shown here is derived from an EMBL/GenBank/DDBJ whole genome shotgun (WGS) entry which is preliminary data.</text>
</comment>
<evidence type="ECO:0000256" key="1">
    <source>
        <dbReference type="SAM" id="Phobius"/>
    </source>
</evidence>
<feature type="domain" description="DUF6536" evidence="2">
    <location>
        <begin position="106"/>
        <end position="251"/>
    </location>
</feature>
<keyword evidence="4" id="KW-1185">Reference proteome</keyword>
<dbReference type="AlphaFoldDB" id="A0A8H5FP97"/>
<reference evidence="3 4" key="1">
    <citation type="journal article" date="2020" name="ISME J.">
        <title>Uncovering the hidden diversity of litter-decomposition mechanisms in mushroom-forming fungi.</title>
        <authorList>
            <person name="Floudas D."/>
            <person name="Bentzer J."/>
            <person name="Ahren D."/>
            <person name="Johansson T."/>
            <person name="Persson P."/>
            <person name="Tunlid A."/>
        </authorList>
    </citation>
    <scope>NUCLEOTIDE SEQUENCE [LARGE SCALE GENOMIC DNA]</scope>
    <source>
        <strain evidence="3 4">CBS 406.79</strain>
    </source>
</reference>
<feature type="transmembrane region" description="Helical" evidence="1">
    <location>
        <begin position="410"/>
        <end position="430"/>
    </location>
</feature>
<dbReference type="InterPro" id="IPR046623">
    <property type="entry name" value="DUF6536"/>
</dbReference>
<evidence type="ECO:0000313" key="3">
    <source>
        <dbReference type="EMBL" id="KAF5344560.1"/>
    </source>
</evidence>
<dbReference type="OrthoDB" id="5429634at2759"/>
<feature type="transmembrane region" description="Helical" evidence="1">
    <location>
        <begin position="153"/>
        <end position="176"/>
    </location>
</feature>
<name>A0A8H5FP97_9AGAR</name>
<dbReference type="EMBL" id="JAACJN010000401">
    <property type="protein sequence ID" value="KAF5344560.1"/>
    <property type="molecule type" value="Genomic_DNA"/>
</dbReference>
<evidence type="ECO:0000313" key="4">
    <source>
        <dbReference type="Proteomes" id="UP000518752"/>
    </source>
</evidence>
<organism evidence="3 4">
    <name type="scientific">Collybiopsis confluens</name>
    <dbReference type="NCBI Taxonomy" id="2823264"/>
    <lineage>
        <taxon>Eukaryota</taxon>
        <taxon>Fungi</taxon>
        <taxon>Dikarya</taxon>
        <taxon>Basidiomycota</taxon>
        <taxon>Agaricomycotina</taxon>
        <taxon>Agaricomycetes</taxon>
        <taxon>Agaricomycetidae</taxon>
        <taxon>Agaricales</taxon>
        <taxon>Marasmiineae</taxon>
        <taxon>Omphalotaceae</taxon>
        <taxon>Collybiopsis</taxon>
    </lineage>
</organism>
<gene>
    <name evidence="3" type="ORF">D9757_014882</name>
</gene>
<dbReference type="Proteomes" id="UP000518752">
    <property type="component" value="Unassembled WGS sequence"/>
</dbReference>
<protein>
    <recommendedName>
        <fullName evidence="2">DUF6536 domain-containing protein</fullName>
    </recommendedName>
</protein>
<keyword evidence="1" id="KW-0812">Transmembrane</keyword>
<dbReference type="Pfam" id="PF20163">
    <property type="entry name" value="DUF6536"/>
    <property type="match status" value="1"/>
</dbReference>
<dbReference type="PANTHER" id="PTHR35395:SF1">
    <property type="entry name" value="DUF6536 DOMAIN-CONTAINING PROTEIN"/>
    <property type="match status" value="1"/>
</dbReference>
<proteinExistence type="predicted"/>